<gene>
    <name evidence="1" type="ORF">DCO16_01300</name>
</gene>
<proteinExistence type="predicted"/>
<dbReference type="RefSeq" id="WP_173941989.1">
    <property type="nucleotide sequence ID" value="NZ_CBCSCD010000002.1"/>
</dbReference>
<reference evidence="1 2" key="1">
    <citation type="submission" date="2018-04" db="EMBL/GenBank/DDBJ databases">
        <title>Polynucleobacter sp. LimPoW16 genome.</title>
        <authorList>
            <person name="Hahn M.W."/>
        </authorList>
    </citation>
    <scope>NUCLEOTIDE SEQUENCE [LARGE SCALE GENOMIC DNA]</scope>
    <source>
        <strain evidence="1 2">LimPoW16</strain>
    </source>
</reference>
<evidence type="ECO:0000313" key="2">
    <source>
        <dbReference type="Proteomes" id="UP000500806"/>
    </source>
</evidence>
<name>A0A6M9PI66_9BURK</name>
<dbReference type="KEGG" id="pani:DCO16_01300"/>
<protein>
    <submittedName>
        <fullName evidence="1">Uncharacterized protein</fullName>
    </submittedName>
</protein>
<evidence type="ECO:0000313" key="1">
    <source>
        <dbReference type="EMBL" id="QKM61834.1"/>
    </source>
</evidence>
<dbReference type="AlphaFoldDB" id="A0A6M9PI66"/>
<dbReference type="EMBL" id="CP028941">
    <property type="protein sequence ID" value="QKM61834.1"/>
    <property type="molecule type" value="Genomic_DNA"/>
</dbReference>
<keyword evidence="2" id="KW-1185">Reference proteome</keyword>
<accession>A0A6M9PI66</accession>
<sequence>MIIAWVLSLLLLLSSLVFHLERLASLEIISTHTGLQSSQQFIAAEKALLECEQHLSNITEIINASCHIQSAGKNRWLLSSKEMPTIEILVLLDEKTHTATRLNWRQKFDPL</sequence>
<organism evidence="1 2">
    <name type="scientific">Polynucleobacter antarcticus</name>
    <dbReference type="NCBI Taxonomy" id="1743162"/>
    <lineage>
        <taxon>Bacteria</taxon>
        <taxon>Pseudomonadati</taxon>
        <taxon>Pseudomonadota</taxon>
        <taxon>Betaproteobacteria</taxon>
        <taxon>Burkholderiales</taxon>
        <taxon>Burkholderiaceae</taxon>
        <taxon>Polynucleobacter</taxon>
    </lineage>
</organism>
<dbReference type="Proteomes" id="UP000500806">
    <property type="component" value="Chromosome"/>
</dbReference>